<evidence type="ECO:0000256" key="2">
    <source>
        <dbReference type="ARBA" id="ARBA00008139"/>
    </source>
</evidence>
<evidence type="ECO:0000313" key="8">
    <source>
        <dbReference type="Proteomes" id="UP001345963"/>
    </source>
</evidence>
<evidence type="ECO:0000256" key="4">
    <source>
        <dbReference type="ARBA" id="ARBA00023157"/>
    </source>
</evidence>
<organism evidence="7 8">
    <name type="scientific">Ataeniobius toweri</name>
    <dbReference type="NCBI Taxonomy" id="208326"/>
    <lineage>
        <taxon>Eukaryota</taxon>
        <taxon>Metazoa</taxon>
        <taxon>Chordata</taxon>
        <taxon>Craniata</taxon>
        <taxon>Vertebrata</taxon>
        <taxon>Euteleostomi</taxon>
        <taxon>Actinopterygii</taxon>
        <taxon>Neopterygii</taxon>
        <taxon>Teleostei</taxon>
        <taxon>Neoteleostei</taxon>
        <taxon>Acanthomorphata</taxon>
        <taxon>Ovalentaria</taxon>
        <taxon>Atherinomorphae</taxon>
        <taxon>Cyprinodontiformes</taxon>
        <taxon>Goodeidae</taxon>
        <taxon>Ataeniobius</taxon>
    </lineage>
</organism>
<dbReference type="Pfam" id="PF01401">
    <property type="entry name" value="Peptidase_M2"/>
    <property type="match status" value="1"/>
</dbReference>
<reference evidence="7 8" key="1">
    <citation type="submission" date="2021-07" db="EMBL/GenBank/DDBJ databases">
        <authorList>
            <person name="Palmer J.M."/>
        </authorList>
    </citation>
    <scope>NUCLEOTIDE SEQUENCE [LARGE SCALE GENOMIC DNA]</scope>
    <source>
        <strain evidence="7 8">AT_MEX2019</strain>
        <tissue evidence="7">Muscle</tissue>
    </source>
</reference>
<evidence type="ECO:0000256" key="6">
    <source>
        <dbReference type="SAM" id="SignalP"/>
    </source>
</evidence>
<dbReference type="InterPro" id="IPR001548">
    <property type="entry name" value="Peptidase_M2"/>
</dbReference>
<dbReference type="Proteomes" id="UP001345963">
    <property type="component" value="Unassembled WGS sequence"/>
</dbReference>
<evidence type="ECO:0000256" key="3">
    <source>
        <dbReference type="ARBA" id="ARBA00022729"/>
    </source>
</evidence>
<sequence length="106" mass="11861">MAAGVHRLVKTALLLLSVLLLSEALPARWLPGIYANTTSDALRFLSDYNSTAEEVVFNSVSASWNYNTNLTDHNSKLQDFNVDLCACLVWKRTPLLLHNLKVETEL</sequence>
<evidence type="ECO:0000256" key="5">
    <source>
        <dbReference type="ARBA" id="ARBA00023180"/>
    </source>
</evidence>
<name>A0ABU7BD11_9TELE</name>
<dbReference type="EMBL" id="JAHUTI010049306">
    <property type="protein sequence ID" value="MED6247465.1"/>
    <property type="molecule type" value="Genomic_DNA"/>
</dbReference>
<proteinExistence type="inferred from homology"/>
<feature type="signal peptide" evidence="6">
    <location>
        <begin position="1"/>
        <end position="24"/>
    </location>
</feature>
<evidence type="ECO:0000313" key="7">
    <source>
        <dbReference type="EMBL" id="MED6247465.1"/>
    </source>
</evidence>
<keyword evidence="8" id="KW-1185">Reference proteome</keyword>
<comment type="similarity">
    <text evidence="2">Belongs to the peptidase M2 family.</text>
</comment>
<evidence type="ECO:0000256" key="1">
    <source>
        <dbReference type="ARBA" id="ARBA00001923"/>
    </source>
</evidence>
<keyword evidence="3 6" id="KW-0732">Signal</keyword>
<accession>A0ABU7BD11</accession>
<feature type="chain" id="PRO_5046197771" evidence="6">
    <location>
        <begin position="25"/>
        <end position="106"/>
    </location>
</feature>
<keyword evidence="5" id="KW-0325">Glycoprotein</keyword>
<gene>
    <name evidence="7" type="ORF">ATANTOWER_003134</name>
</gene>
<protein>
    <submittedName>
        <fullName evidence="7">Uncharacterized protein</fullName>
    </submittedName>
</protein>
<keyword evidence="4" id="KW-1015">Disulfide bond</keyword>
<comment type="cofactor">
    <cofactor evidence="1">
        <name>chloride</name>
        <dbReference type="ChEBI" id="CHEBI:17996"/>
    </cofactor>
</comment>
<comment type="caution">
    <text evidence="7">The sequence shown here is derived from an EMBL/GenBank/DDBJ whole genome shotgun (WGS) entry which is preliminary data.</text>
</comment>